<organism evidence="3 4">
    <name type="scientific">Sclerotinia borealis (strain F-4128)</name>
    <dbReference type="NCBI Taxonomy" id="1432307"/>
    <lineage>
        <taxon>Eukaryota</taxon>
        <taxon>Fungi</taxon>
        <taxon>Dikarya</taxon>
        <taxon>Ascomycota</taxon>
        <taxon>Pezizomycotina</taxon>
        <taxon>Leotiomycetes</taxon>
        <taxon>Helotiales</taxon>
        <taxon>Sclerotiniaceae</taxon>
        <taxon>Sclerotinia</taxon>
    </lineage>
</organism>
<keyword evidence="2" id="KW-0812">Transmembrane</keyword>
<evidence type="ECO:0000313" key="3">
    <source>
        <dbReference type="EMBL" id="ESZ94612.1"/>
    </source>
</evidence>
<dbReference type="EMBL" id="AYSA01000235">
    <property type="protein sequence ID" value="ESZ94612.1"/>
    <property type="molecule type" value="Genomic_DNA"/>
</dbReference>
<dbReference type="AlphaFoldDB" id="W9CCW6"/>
<dbReference type="OrthoDB" id="3552736at2759"/>
<dbReference type="HOGENOM" id="CLU_847754_0_0_1"/>
<accession>W9CCW6</accession>
<proteinExistence type="predicted"/>
<evidence type="ECO:0000256" key="1">
    <source>
        <dbReference type="SAM" id="MobiDB-lite"/>
    </source>
</evidence>
<name>W9CCW6_SCLBF</name>
<keyword evidence="4" id="KW-1185">Reference proteome</keyword>
<dbReference type="Proteomes" id="UP000019487">
    <property type="component" value="Unassembled WGS sequence"/>
</dbReference>
<feature type="transmembrane region" description="Helical" evidence="2">
    <location>
        <begin position="20"/>
        <end position="47"/>
    </location>
</feature>
<gene>
    <name evidence="3" type="ORF">SBOR_5023</name>
</gene>
<evidence type="ECO:0000256" key="2">
    <source>
        <dbReference type="SAM" id="Phobius"/>
    </source>
</evidence>
<feature type="region of interest" description="Disordered" evidence="1">
    <location>
        <begin position="301"/>
        <end position="328"/>
    </location>
</feature>
<feature type="transmembrane region" description="Helical" evidence="2">
    <location>
        <begin position="83"/>
        <end position="104"/>
    </location>
</feature>
<sequence length="328" mass="37134">MDSLGKHVGIDHHVDIDARAVNLAFTAFLISNLVAWLFMVVIQYFIFKVLYYSNQQSLRQGSPPTSRSLQATSIKGPTTGETYLLVGGLWLIHAFVNAILSSILDTFVWLFSSPETAATYMNWRDSLYNMRYWAGGVKSGVAGSVKMLAVELIATWILSQTFLLISDTLIPLLYELRQDHKIVLARIQQRVLELHHYVRMMDWENDSELVTTKMEDESSNGNQEQIIELSRQRSESLTNGDHERKLDWILVIDEEALNEMKEMLGPPGGFGELGFNVAKDRVCLGAVSRGSSFILTFELEGSEDERKKAGKRSGRRGVEIERNNVERN</sequence>
<reference evidence="3 4" key="1">
    <citation type="journal article" date="2014" name="Genome Announc.">
        <title>Draft genome sequence of Sclerotinia borealis, a psychrophilic plant pathogenic fungus.</title>
        <authorList>
            <person name="Mardanov A.V."/>
            <person name="Beletsky A.V."/>
            <person name="Kadnikov V.V."/>
            <person name="Ignatov A.N."/>
            <person name="Ravin N.V."/>
        </authorList>
    </citation>
    <scope>NUCLEOTIDE SEQUENCE [LARGE SCALE GENOMIC DNA]</scope>
    <source>
        <strain evidence="4">F-4157</strain>
    </source>
</reference>
<comment type="caution">
    <text evidence="3">The sequence shown here is derived from an EMBL/GenBank/DDBJ whole genome shotgun (WGS) entry which is preliminary data.</text>
</comment>
<keyword evidence="2" id="KW-1133">Transmembrane helix</keyword>
<evidence type="ECO:0000313" key="4">
    <source>
        <dbReference type="Proteomes" id="UP000019487"/>
    </source>
</evidence>
<keyword evidence="2" id="KW-0472">Membrane</keyword>
<protein>
    <submittedName>
        <fullName evidence="3">Uncharacterized protein</fullName>
    </submittedName>
</protein>
<feature type="compositionally biased region" description="Basic and acidic residues" evidence="1">
    <location>
        <begin position="316"/>
        <end position="328"/>
    </location>
</feature>